<dbReference type="InterPro" id="IPR051204">
    <property type="entry name" value="ABC_transp_perm/SBD"/>
</dbReference>
<dbReference type="GO" id="GO:0031460">
    <property type="term" value="P:glycine betaine transport"/>
    <property type="evidence" value="ECO:0007669"/>
    <property type="project" value="TreeGrafter"/>
</dbReference>
<feature type="domain" description="ABC transmembrane type-1" evidence="7">
    <location>
        <begin position="23"/>
        <end position="202"/>
    </location>
</feature>
<dbReference type="PROSITE" id="PS50928">
    <property type="entry name" value="ABC_TM1"/>
    <property type="match status" value="1"/>
</dbReference>
<dbReference type="Pfam" id="PF00528">
    <property type="entry name" value="BPD_transp_1"/>
    <property type="match status" value="1"/>
</dbReference>
<dbReference type="CDD" id="cd06261">
    <property type="entry name" value="TM_PBP2"/>
    <property type="match status" value="1"/>
</dbReference>
<feature type="transmembrane region" description="Helical" evidence="6">
    <location>
        <begin position="56"/>
        <end position="77"/>
    </location>
</feature>
<dbReference type="Proteomes" id="UP000018296">
    <property type="component" value="Unassembled WGS sequence"/>
</dbReference>
<evidence type="ECO:0000256" key="5">
    <source>
        <dbReference type="ARBA" id="ARBA00023136"/>
    </source>
</evidence>
<dbReference type="InterPro" id="IPR035906">
    <property type="entry name" value="MetI-like_sf"/>
</dbReference>
<dbReference type="AlphaFoldDB" id="V6IWG4"/>
<dbReference type="OrthoDB" id="9801163at2"/>
<evidence type="ECO:0000256" key="2">
    <source>
        <dbReference type="ARBA" id="ARBA00022448"/>
    </source>
</evidence>
<protein>
    <submittedName>
        <fullName evidence="8">Glycine/betaine ABC transporter permease</fullName>
    </submittedName>
</protein>
<dbReference type="SUPFAM" id="SSF161098">
    <property type="entry name" value="MetI-like"/>
    <property type="match status" value="1"/>
</dbReference>
<feature type="transmembrane region" description="Helical" evidence="6">
    <location>
        <begin position="148"/>
        <end position="172"/>
    </location>
</feature>
<evidence type="ECO:0000313" key="9">
    <source>
        <dbReference type="Proteomes" id="UP000018296"/>
    </source>
</evidence>
<evidence type="ECO:0000256" key="1">
    <source>
        <dbReference type="ARBA" id="ARBA00004141"/>
    </source>
</evidence>
<name>V6IWG4_9BACL</name>
<dbReference type="EMBL" id="AWTC01000010">
    <property type="protein sequence ID" value="EST11550.1"/>
    <property type="molecule type" value="Genomic_DNA"/>
</dbReference>
<accession>V6IWG4</accession>
<dbReference type="Gene3D" id="1.10.3720.10">
    <property type="entry name" value="MetI-like"/>
    <property type="match status" value="1"/>
</dbReference>
<dbReference type="eggNOG" id="COG1174">
    <property type="taxonomic scope" value="Bacteria"/>
</dbReference>
<keyword evidence="9" id="KW-1185">Reference proteome</keyword>
<keyword evidence="4 6" id="KW-1133">Transmembrane helix</keyword>
<dbReference type="STRING" id="1395513.P343_11280"/>
<evidence type="ECO:0000256" key="4">
    <source>
        <dbReference type="ARBA" id="ARBA00022989"/>
    </source>
</evidence>
<evidence type="ECO:0000259" key="7">
    <source>
        <dbReference type="PROSITE" id="PS50928"/>
    </source>
</evidence>
<dbReference type="GO" id="GO:0055085">
    <property type="term" value="P:transmembrane transport"/>
    <property type="evidence" value="ECO:0007669"/>
    <property type="project" value="InterPro"/>
</dbReference>
<gene>
    <name evidence="8" type="ORF">P343_11280</name>
</gene>
<keyword evidence="5 6" id="KW-0472">Membrane</keyword>
<dbReference type="InterPro" id="IPR000515">
    <property type="entry name" value="MetI-like"/>
</dbReference>
<dbReference type="PANTHER" id="PTHR30177">
    <property type="entry name" value="GLYCINE BETAINE/L-PROLINE TRANSPORT SYSTEM PERMEASE PROTEIN PROW"/>
    <property type="match status" value="1"/>
</dbReference>
<feature type="transmembrane region" description="Helical" evidence="6">
    <location>
        <begin position="27"/>
        <end position="49"/>
    </location>
</feature>
<reference evidence="8 9" key="1">
    <citation type="journal article" date="2013" name="Genome Announc.">
        <title>Genome Sequence of Sporolactobacillus laevolacticus DSM442, an Efficient Polymer-Grade D-Lactate Producer from Agricultural Waste Cottonseed as a Nitrogen Source.</title>
        <authorList>
            <person name="Wang H."/>
            <person name="Wang L."/>
            <person name="Ju J."/>
            <person name="Yu B."/>
            <person name="Ma Y."/>
        </authorList>
    </citation>
    <scope>NUCLEOTIDE SEQUENCE [LARGE SCALE GENOMIC DNA]</scope>
    <source>
        <strain evidence="8 9">DSM 442</strain>
    </source>
</reference>
<dbReference type="PANTHER" id="PTHR30177:SF4">
    <property type="entry name" value="OSMOPROTECTANT IMPORT PERMEASE PROTEIN OSMW"/>
    <property type="match status" value="1"/>
</dbReference>
<keyword evidence="3 6" id="KW-0812">Transmembrane</keyword>
<dbReference type="PATRIC" id="fig|1395513.3.peg.2279"/>
<comment type="subcellular location">
    <subcellularLocation>
        <location evidence="6">Cell membrane</location>
        <topology evidence="6">Multi-pass membrane protein</topology>
    </subcellularLocation>
    <subcellularLocation>
        <location evidence="1">Membrane</location>
        <topology evidence="1">Multi-pass membrane protein</topology>
    </subcellularLocation>
</comment>
<organism evidence="8 9">
    <name type="scientific">Sporolactobacillus laevolacticus DSM 442</name>
    <dbReference type="NCBI Taxonomy" id="1395513"/>
    <lineage>
        <taxon>Bacteria</taxon>
        <taxon>Bacillati</taxon>
        <taxon>Bacillota</taxon>
        <taxon>Bacilli</taxon>
        <taxon>Bacillales</taxon>
        <taxon>Sporolactobacillaceae</taxon>
        <taxon>Sporolactobacillus</taxon>
    </lineage>
</organism>
<comment type="similarity">
    <text evidence="6">Belongs to the binding-protein-dependent transport system permease family.</text>
</comment>
<sequence>MTNSIADFFNYFGEYHDDLLIMVAQHLQIVLTVLAISIIIAVPLSLVLYQSQLLSSIVLAILGALYAIPSLAFFAILIPICGLGMPTAVTVLVVYVQFILVRNTLAGFKSVDASILEAGRGMGLSKLQLFVKVQLPLALPSLLGGLRLAVIATIGMTTIAASIGAGGLGTLLFDGLRMDYAVKIVWGTVLAFLLSWAANRILLIFERRSLKKSRGELKTAIRN</sequence>
<evidence type="ECO:0000313" key="8">
    <source>
        <dbReference type="EMBL" id="EST11550.1"/>
    </source>
</evidence>
<comment type="caution">
    <text evidence="8">The sequence shown here is derived from an EMBL/GenBank/DDBJ whole genome shotgun (WGS) entry which is preliminary data.</text>
</comment>
<feature type="transmembrane region" description="Helical" evidence="6">
    <location>
        <begin position="184"/>
        <end position="205"/>
    </location>
</feature>
<evidence type="ECO:0000256" key="6">
    <source>
        <dbReference type="RuleBase" id="RU363032"/>
    </source>
</evidence>
<evidence type="ECO:0000256" key="3">
    <source>
        <dbReference type="ARBA" id="ARBA00022692"/>
    </source>
</evidence>
<dbReference type="RefSeq" id="WP_023510503.1">
    <property type="nucleotide sequence ID" value="NZ_AWTC01000010.1"/>
</dbReference>
<dbReference type="GO" id="GO:0005886">
    <property type="term" value="C:plasma membrane"/>
    <property type="evidence" value="ECO:0007669"/>
    <property type="project" value="UniProtKB-SubCell"/>
</dbReference>
<keyword evidence="2 6" id="KW-0813">Transport</keyword>
<proteinExistence type="inferred from homology"/>
<feature type="transmembrane region" description="Helical" evidence="6">
    <location>
        <begin position="83"/>
        <end position="101"/>
    </location>
</feature>